<dbReference type="CDD" id="cd00082">
    <property type="entry name" value="HisKA"/>
    <property type="match status" value="1"/>
</dbReference>
<dbReference type="Pfam" id="PF00072">
    <property type="entry name" value="Response_reg"/>
    <property type="match status" value="1"/>
</dbReference>
<dbReference type="KEGG" id="acm:AciX9_3420"/>
<comment type="catalytic activity">
    <reaction evidence="1">
        <text>ATP + protein L-histidine = ADP + protein N-phospho-L-histidine.</text>
        <dbReference type="EC" id="2.7.13.3"/>
    </reaction>
</comment>
<dbReference type="PANTHER" id="PTHR43547:SF2">
    <property type="entry name" value="HYBRID SIGNAL TRANSDUCTION HISTIDINE KINASE C"/>
    <property type="match status" value="1"/>
</dbReference>
<dbReference type="PROSITE" id="PS50109">
    <property type="entry name" value="HIS_KIN"/>
    <property type="match status" value="1"/>
</dbReference>
<dbReference type="InterPro" id="IPR004358">
    <property type="entry name" value="Sig_transdc_His_kin-like_C"/>
</dbReference>
<dbReference type="InterPro" id="IPR003594">
    <property type="entry name" value="HATPase_dom"/>
</dbReference>
<name>E8X3C5_GRATM</name>
<reference evidence="8" key="1">
    <citation type="submission" date="2011-01" db="EMBL/GenBank/DDBJ databases">
        <title>Complete sequence of chromosome of Acidobacterium sp. MP5ACTX9.</title>
        <authorList>
            <consortium name="US DOE Joint Genome Institute"/>
            <person name="Lucas S."/>
            <person name="Copeland A."/>
            <person name="Lapidus A."/>
            <person name="Cheng J.-F."/>
            <person name="Goodwin L."/>
            <person name="Pitluck S."/>
            <person name="Teshima H."/>
            <person name="Detter J.C."/>
            <person name="Han C."/>
            <person name="Tapia R."/>
            <person name="Land M."/>
            <person name="Hauser L."/>
            <person name="Kyrpides N."/>
            <person name="Ivanova N."/>
            <person name="Ovchinnikova G."/>
            <person name="Pagani I."/>
            <person name="Rawat S.R."/>
            <person name="Mannisto M."/>
            <person name="Haggblom M.M."/>
            <person name="Woyke T."/>
        </authorList>
    </citation>
    <scope>NUCLEOTIDE SEQUENCE [LARGE SCALE GENOMIC DNA]</scope>
    <source>
        <strain evidence="8">MP5ACTX9</strain>
    </source>
</reference>
<keyword evidence="8" id="KW-1185">Reference proteome</keyword>
<evidence type="ECO:0000256" key="1">
    <source>
        <dbReference type="ARBA" id="ARBA00000085"/>
    </source>
</evidence>
<dbReference type="OrthoDB" id="9810730at2"/>
<evidence type="ECO:0000313" key="8">
    <source>
        <dbReference type="Proteomes" id="UP000000343"/>
    </source>
</evidence>
<dbReference type="InterPro" id="IPR003661">
    <property type="entry name" value="HisK_dim/P_dom"/>
</dbReference>
<evidence type="ECO:0000313" key="7">
    <source>
        <dbReference type="EMBL" id="ADW70426.1"/>
    </source>
</evidence>
<feature type="modified residue" description="4-aspartylphosphate" evidence="4">
    <location>
        <position position="56"/>
    </location>
</feature>
<dbReference type="SMART" id="SM00388">
    <property type="entry name" value="HisKA"/>
    <property type="match status" value="1"/>
</dbReference>
<dbReference type="SUPFAM" id="SSF55874">
    <property type="entry name" value="ATPase domain of HSP90 chaperone/DNA topoisomerase II/histidine kinase"/>
    <property type="match status" value="1"/>
</dbReference>
<proteinExistence type="predicted"/>
<dbReference type="eggNOG" id="COG4191">
    <property type="taxonomic scope" value="Bacteria"/>
</dbReference>
<dbReference type="Gene3D" id="1.10.287.130">
    <property type="match status" value="1"/>
</dbReference>
<keyword evidence="3 4" id="KW-0597">Phosphoprotein</keyword>
<dbReference type="PaxDb" id="1198114-AciX9_3420"/>
<evidence type="ECO:0000259" key="6">
    <source>
        <dbReference type="PROSITE" id="PS50110"/>
    </source>
</evidence>
<dbReference type="HOGENOM" id="CLU_000445_114_72_0"/>
<evidence type="ECO:0000256" key="4">
    <source>
        <dbReference type="PROSITE-ProRule" id="PRU00169"/>
    </source>
</evidence>
<dbReference type="Gene3D" id="3.40.50.2300">
    <property type="match status" value="1"/>
</dbReference>
<dbReference type="PRINTS" id="PR00344">
    <property type="entry name" value="BCTRLSENSOR"/>
</dbReference>
<keyword evidence="7" id="KW-0808">Transferase</keyword>
<dbReference type="EMBL" id="CP002480">
    <property type="protein sequence ID" value="ADW70426.1"/>
    <property type="molecule type" value="Genomic_DNA"/>
</dbReference>
<dbReference type="SUPFAM" id="SSF55781">
    <property type="entry name" value="GAF domain-like"/>
    <property type="match status" value="1"/>
</dbReference>
<dbReference type="Proteomes" id="UP000000343">
    <property type="component" value="Chromosome"/>
</dbReference>
<protein>
    <recommendedName>
        <fullName evidence="2">histidine kinase</fullName>
        <ecNumber evidence="2">2.7.13.3</ecNumber>
    </recommendedName>
</protein>
<dbReference type="Pfam" id="PF02518">
    <property type="entry name" value="HATPase_c"/>
    <property type="match status" value="1"/>
</dbReference>
<dbReference type="Gene3D" id="3.30.450.40">
    <property type="match status" value="1"/>
</dbReference>
<dbReference type="AlphaFoldDB" id="E8X3C5"/>
<dbReference type="InterPro" id="IPR029016">
    <property type="entry name" value="GAF-like_dom_sf"/>
</dbReference>
<evidence type="ECO:0000256" key="3">
    <source>
        <dbReference type="ARBA" id="ARBA00022553"/>
    </source>
</evidence>
<feature type="domain" description="Histidine kinase" evidence="5">
    <location>
        <begin position="295"/>
        <end position="511"/>
    </location>
</feature>
<dbReference type="EC" id="2.7.13.3" evidence="2"/>
<dbReference type="Gene3D" id="3.30.565.10">
    <property type="entry name" value="Histidine kinase-like ATPase, C-terminal domain"/>
    <property type="match status" value="1"/>
</dbReference>
<dbReference type="eggNOG" id="COG3437">
    <property type="taxonomic scope" value="Bacteria"/>
</dbReference>
<dbReference type="PANTHER" id="PTHR43547">
    <property type="entry name" value="TWO-COMPONENT HISTIDINE KINASE"/>
    <property type="match status" value="1"/>
</dbReference>
<dbReference type="SMART" id="SM00448">
    <property type="entry name" value="REC"/>
    <property type="match status" value="1"/>
</dbReference>
<accession>E8X3C5</accession>
<dbReference type="SMART" id="SM00387">
    <property type="entry name" value="HATPase_c"/>
    <property type="match status" value="1"/>
</dbReference>
<gene>
    <name evidence="7" type="ordered locus">AciX9_3420</name>
</gene>
<dbReference type="InterPro" id="IPR036890">
    <property type="entry name" value="HATPase_C_sf"/>
</dbReference>
<dbReference type="GO" id="GO:0000155">
    <property type="term" value="F:phosphorelay sensor kinase activity"/>
    <property type="evidence" value="ECO:0007669"/>
    <property type="project" value="InterPro"/>
</dbReference>
<dbReference type="InterPro" id="IPR036097">
    <property type="entry name" value="HisK_dim/P_sf"/>
</dbReference>
<dbReference type="STRING" id="1198114.AciX9_3420"/>
<dbReference type="PROSITE" id="PS50110">
    <property type="entry name" value="RESPONSE_REGULATORY"/>
    <property type="match status" value="1"/>
</dbReference>
<dbReference type="InterPro" id="IPR005467">
    <property type="entry name" value="His_kinase_dom"/>
</dbReference>
<evidence type="ECO:0000256" key="2">
    <source>
        <dbReference type="ARBA" id="ARBA00012438"/>
    </source>
</evidence>
<dbReference type="InterPro" id="IPR001789">
    <property type="entry name" value="Sig_transdc_resp-reg_receiver"/>
</dbReference>
<sequence length="519" mass="56440">MIQAKERQLLYVDDTEEQRYVMRRILEQAGFTVIEAGTGTEALQKLHPGILAVILDVKLPDMSGYEVCRRIKSSPATAAMPVLQISASFADPTLRAQGLSGGADAYVAQPVHPAELLSLVNALIRSHDSEKTLRFQAEIGSRLSESLDYAKVFNCVEEVFVPRFADHCFIVLQRSAGAHAATDNVRTAPPDTPGLPADLHAVAIEVIDNGQSRFLNRYTIAVPLEVGRMRLGALVFTLDPDHRHYSPTNLSLAEDLADRAALALQNAALYSAQQTAQKALIQSEKLAAAGRLSAAIAHEINNPLEAITNLMYLIDTSEEITPTLKGYVQEALSELSRLTHIARQSLGFYRELTGAALFDLNESVDDTLNIYLKRFDAKHIHVERHYHPGPLQLSAVKGEVRQVVSNLLVNAYDALPTNGCLTVSTDTSTDAEGLTDLVILRVTDNGSGIPPNVVAHIFEPFFTTKEGTGTGLGLWVSDTIVTKHGGTIKVMSRTEGDDHGTTFEVSLPVKPAHTDQPTV</sequence>
<keyword evidence="7" id="KW-0418">Kinase</keyword>
<dbReference type="SUPFAM" id="SSF47384">
    <property type="entry name" value="Homodimeric domain of signal transducing histidine kinase"/>
    <property type="match status" value="1"/>
</dbReference>
<feature type="domain" description="Response regulatory" evidence="6">
    <location>
        <begin position="8"/>
        <end position="124"/>
    </location>
</feature>
<dbReference type="InterPro" id="IPR011006">
    <property type="entry name" value="CheY-like_superfamily"/>
</dbReference>
<dbReference type="RefSeq" id="WP_013581738.1">
    <property type="nucleotide sequence ID" value="NC_015064.1"/>
</dbReference>
<dbReference type="SUPFAM" id="SSF52172">
    <property type="entry name" value="CheY-like"/>
    <property type="match status" value="1"/>
</dbReference>
<organism evidence="8">
    <name type="scientific">Granulicella tundricola (strain ATCC BAA-1859 / DSM 23138 / MP5ACTX9)</name>
    <dbReference type="NCBI Taxonomy" id="1198114"/>
    <lineage>
        <taxon>Bacteria</taxon>
        <taxon>Pseudomonadati</taxon>
        <taxon>Acidobacteriota</taxon>
        <taxon>Terriglobia</taxon>
        <taxon>Terriglobales</taxon>
        <taxon>Acidobacteriaceae</taxon>
        <taxon>Granulicella</taxon>
    </lineage>
</organism>
<evidence type="ECO:0000259" key="5">
    <source>
        <dbReference type="PROSITE" id="PS50109"/>
    </source>
</evidence>